<dbReference type="Proteomes" id="UP001565243">
    <property type="component" value="Unassembled WGS sequence"/>
</dbReference>
<reference evidence="2 3" key="1">
    <citation type="submission" date="2024-07" db="EMBL/GenBank/DDBJ databases">
        <authorList>
            <person name="Hebao G."/>
        </authorList>
    </citation>
    <scope>NUCLEOTIDE SEQUENCE [LARGE SCALE GENOMIC DNA]</scope>
    <source>
        <strain evidence="2 3">ACCC 02193</strain>
    </source>
</reference>
<protein>
    <submittedName>
        <fullName evidence="2">YsnF/AvaK domain-containing protein</fullName>
    </submittedName>
</protein>
<dbReference type="RefSeq" id="WP_369896384.1">
    <property type="nucleotide sequence ID" value="NZ_JBGFFX010000013.1"/>
</dbReference>
<name>A0ABV4EC96_9GAMM</name>
<dbReference type="InterPro" id="IPR019060">
    <property type="entry name" value="DUF2382"/>
</dbReference>
<gene>
    <name evidence="2" type="ORF">AB6T85_19295</name>
</gene>
<feature type="domain" description="DUF2382" evidence="1">
    <location>
        <begin position="18"/>
        <end position="130"/>
    </location>
</feature>
<comment type="caution">
    <text evidence="2">The sequence shown here is derived from an EMBL/GenBank/DDBJ whole genome shotgun (WGS) entry which is preliminary data.</text>
</comment>
<evidence type="ECO:0000313" key="3">
    <source>
        <dbReference type="Proteomes" id="UP001565243"/>
    </source>
</evidence>
<evidence type="ECO:0000259" key="1">
    <source>
        <dbReference type="Pfam" id="PF09557"/>
    </source>
</evidence>
<keyword evidence="3" id="KW-1185">Reference proteome</keyword>
<dbReference type="Pfam" id="PF09557">
    <property type="entry name" value="DUF2382"/>
    <property type="match status" value="1"/>
</dbReference>
<dbReference type="EMBL" id="JBGFFX010000013">
    <property type="protein sequence ID" value="MEY8772556.1"/>
    <property type="molecule type" value="Genomic_DNA"/>
</dbReference>
<sequence length="135" mass="15660">MGNKNAPLTGKVKEAVSMPLAEEQATISKQRKVHSRISLTRSTQQVEKLLETELTHEHVEIEHVPMNYQVADDYSAEIRQEGDVFIIPVIEEQVEIITKRVLKEEIHIHKHTSKEEFQQKVTLRNQEVKITKQKL</sequence>
<evidence type="ECO:0000313" key="2">
    <source>
        <dbReference type="EMBL" id="MEY8772556.1"/>
    </source>
</evidence>
<proteinExistence type="predicted"/>
<organism evidence="2 3">
    <name type="scientific">Erwinia aeris</name>
    <dbReference type="NCBI Taxonomy" id="3239803"/>
    <lineage>
        <taxon>Bacteria</taxon>
        <taxon>Pseudomonadati</taxon>
        <taxon>Pseudomonadota</taxon>
        <taxon>Gammaproteobacteria</taxon>
        <taxon>Enterobacterales</taxon>
        <taxon>Erwiniaceae</taxon>
        <taxon>Erwinia</taxon>
    </lineage>
</organism>
<accession>A0ABV4EC96</accession>